<dbReference type="EMBL" id="CP023737">
    <property type="protein sequence ID" value="ATQ66552.1"/>
    <property type="molecule type" value="Genomic_DNA"/>
</dbReference>
<evidence type="ECO:0000313" key="3">
    <source>
        <dbReference type="Proteomes" id="UP000230709"/>
    </source>
</evidence>
<organism evidence="2 3">
    <name type="scientific">Methylosinus trichosporium (strain ATCC 35070 / NCIMB 11131 / UNIQEM 75 / OB3b)</name>
    <dbReference type="NCBI Taxonomy" id="595536"/>
    <lineage>
        <taxon>Bacteria</taxon>
        <taxon>Pseudomonadati</taxon>
        <taxon>Pseudomonadota</taxon>
        <taxon>Alphaproteobacteria</taxon>
        <taxon>Hyphomicrobiales</taxon>
        <taxon>Methylocystaceae</taxon>
        <taxon>Methylosinus</taxon>
    </lineage>
</organism>
<feature type="domain" description="Amidase" evidence="1">
    <location>
        <begin position="270"/>
        <end position="382"/>
    </location>
</feature>
<evidence type="ECO:0000313" key="2">
    <source>
        <dbReference type="EMBL" id="ATQ66552.1"/>
    </source>
</evidence>
<dbReference type="Gene3D" id="3.90.1300.10">
    <property type="entry name" value="Amidase signature (AS) domain"/>
    <property type="match status" value="1"/>
</dbReference>
<dbReference type="STRING" id="595536.GCA_000178815_00829"/>
<dbReference type="AlphaFoldDB" id="A0A2D2CUM7"/>
<dbReference type="PANTHER" id="PTHR46310:SF7">
    <property type="entry name" value="AMIDASE 1"/>
    <property type="match status" value="1"/>
</dbReference>
<gene>
    <name evidence="2" type="ORF">CQW49_00575</name>
</gene>
<dbReference type="Pfam" id="PF01425">
    <property type="entry name" value="Amidase"/>
    <property type="match status" value="2"/>
</dbReference>
<dbReference type="SUPFAM" id="SSF75304">
    <property type="entry name" value="Amidase signature (AS) enzymes"/>
    <property type="match status" value="1"/>
</dbReference>
<proteinExistence type="predicted"/>
<dbReference type="InterPro" id="IPR023631">
    <property type="entry name" value="Amidase_dom"/>
</dbReference>
<accession>A0A2D2CUM7</accession>
<dbReference type="PANTHER" id="PTHR46310">
    <property type="entry name" value="AMIDASE 1"/>
    <property type="match status" value="1"/>
</dbReference>
<evidence type="ECO:0000259" key="1">
    <source>
        <dbReference type="Pfam" id="PF01425"/>
    </source>
</evidence>
<dbReference type="RefSeq" id="WP_003611167.1">
    <property type="nucleotide sequence ID" value="NZ_ADVE02000001.1"/>
</dbReference>
<protein>
    <submittedName>
        <fullName evidence="2">Amidase</fullName>
    </submittedName>
</protein>
<feature type="domain" description="Amidase" evidence="1">
    <location>
        <begin position="3"/>
        <end position="213"/>
    </location>
</feature>
<dbReference type="NCBIfam" id="NF006169">
    <property type="entry name" value="PRK08310.1"/>
    <property type="match status" value="1"/>
</dbReference>
<name>A0A2D2CUM7_METT3</name>
<dbReference type="Proteomes" id="UP000230709">
    <property type="component" value="Chromosome"/>
</dbReference>
<reference evidence="3" key="1">
    <citation type="submission" date="2017-10" db="EMBL/GenBank/DDBJ databases">
        <title>Completed PacBio SMRT sequence of Methylosinus trichosporium OB3b reveals presence of a third large plasmid.</title>
        <authorList>
            <person name="Charles T.C."/>
            <person name="Lynch M.D.J."/>
            <person name="Heil J.R."/>
            <person name="Cheng J."/>
        </authorList>
    </citation>
    <scope>NUCLEOTIDE SEQUENCE [LARGE SCALE GENOMIC DNA]</scope>
    <source>
        <strain evidence="3">OB3b</strain>
    </source>
</reference>
<dbReference type="InterPro" id="IPR036928">
    <property type="entry name" value="AS_sf"/>
</dbReference>
<dbReference type="KEGG" id="mtw:CQW49_00575"/>
<sequence>MTDACFAIAVRLDIRSAARIGEDAPLASARFVVKQNIDVDGVVSSNGHPTWAATHGPAPIAAPAVDRLLAAGAHLVGKAHMDEMAYSLLGANAHYGAPLNPAAPDRHPGGSSSGSAVAVAAGLADFALGTDTAGSCRAPASFCGVYGFRPSHGAVSSNGVIPLAQSLDTIGWFARDVDMLARVGAVLLPEDLCDGPFERVVALEEAFAQSDAETNEAARPAREALARMYSVGEARLGEDFWSQSLHCFRNLQAFEAWSAQGAWIERAAPRFGPGVAERFALAAKVTASEKAEADAFRRAARMRVDEILPPNAVLVVPTTPFVSPLLTESEEELDRKRYLMFRTFLFASFFGLPQISIPLPRAPGAPPLGISLIGPRWSDRRLIEAARGLAARLAERA</sequence>
<keyword evidence="3" id="KW-1185">Reference proteome</keyword>